<organism evidence="3 4">
    <name type="scientific">Leptospira ilyithenensis</name>
    <dbReference type="NCBI Taxonomy" id="2484901"/>
    <lineage>
        <taxon>Bacteria</taxon>
        <taxon>Pseudomonadati</taxon>
        <taxon>Spirochaetota</taxon>
        <taxon>Spirochaetia</taxon>
        <taxon>Leptospirales</taxon>
        <taxon>Leptospiraceae</taxon>
        <taxon>Leptospira</taxon>
    </lineage>
</organism>
<reference evidence="3" key="1">
    <citation type="journal article" date="2019" name="PLoS Negl. Trop. Dis.">
        <title>Revisiting the worldwide diversity of Leptospira species in the environment.</title>
        <authorList>
            <person name="Vincent A.T."/>
            <person name="Schiettekatte O."/>
            <person name="Bourhy P."/>
            <person name="Veyrier F.J."/>
            <person name="Picardeau M."/>
        </authorList>
    </citation>
    <scope>NUCLEOTIDE SEQUENCE [LARGE SCALE GENOMIC DNA]</scope>
    <source>
        <strain evidence="3">201400974</strain>
    </source>
</reference>
<dbReference type="InterPro" id="IPR001789">
    <property type="entry name" value="Sig_transdc_resp-reg_receiver"/>
</dbReference>
<keyword evidence="4" id="KW-1185">Reference proteome</keyword>
<evidence type="ECO:0000313" key="3">
    <source>
        <dbReference type="EMBL" id="TGN09433.1"/>
    </source>
</evidence>
<dbReference type="PROSITE" id="PS50110">
    <property type="entry name" value="RESPONSE_REGULATORY"/>
    <property type="match status" value="1"/>
</dbReference>
<dbReference type="RefSeq" id="WP_135764725.1">
    <property type="nucleotide sequence ID" value="NZ_RQHV01000051.1"/>
</dbReference>
<evidence type="ECO:0000313" key="4">
    <source>
        <dbReference type="Proteomes" id="UP000298264"/>
    </source>
</evidence>
<sequence length="133" mass="15193">MSLEVLVVDDDFVIIFHHKMMITKSGFHSEPASFANGKDALEFLIEEGSSEKTYLVLLDINMPVMNGWTFLEAAHQLPIAKQILVVMVTSSIDARDKEKSSQYPEVIGFAEKPIDFAKLDEFRQYKELKQFFS</sequence>
<proteinExistence type="predicted"/>
<accession>A0A4R9LM76</accession>
<comment type="caution">
    <text evidence="3">The sequence shown here is derived from an EMBL/GenBank/DDBJ whole genome shotgun (WGS) entry which is preliminary data.</text>
</comment>
<dbReference type="GO" id="GO:0000160">
    <property type="term" value="P:phosphorelay signal transduction system"/>
    <property type="evidence" value="ECO:0007669"/>
    <property type="project" value="InterPro"/>
</dbReference>
<dbReference type="Pfam" id="PF00072">
    <property type="entry name" value="Response_reg"/>
    <property type="match status" value="1"/>
</dbReference>
<dbReference type="SMART" id="SM00448">
    <property type="entry name" value="REC"/>
    <property type="match status" value="1"/>
</dbReference>
<dbReference type="InterPro" id="IPR011006">
    <property type="entry name" value="CheY-like_superfamily"/>
</dbReference>
<feature type="domain" description="Response regulatory" evidence="2">
    <location>
        <begin position="4"/>
        <end position="127"/>
    </location>
</feature>
<evidence type="ECO:0000256" key="1">
    <source>
        <dbReference type="PROSITE-ProRule" id="PRU00169"/>
    </source>
</evidence>
<dbReference type="PANTHER" id="PTHR44520:SF2">
    <property type="entry name" value="RESPONSE REGULATOR RCP1"/>
    <property type="match status" value="1"/>
</dbReference>
<dbReference type="EMBL" id="RQHV01000051">
    <property type="protein sequence ID" value="TGN09433.1"/>
    <property type="molecule type" value="Genomic_DNA"/>
</dbReference>
<gene>
    <name evidence="3" type="ORF">EHS11_12390</name>
</gene>
<dbReference type="Gene3D" id="3.40.50.2300">
    <property type="match status" value="1"/>
</dbReference>
<protein>
    <submittedName>
        <fullName evidence="3">Response regulator</fullName>
    </submittedName>
</protein>
<evidence type="ECO:0000259" key="2">
    <source>
        <dbReference type="PROSITE" id="PS50110"/>
    </source>
</evidence>
<name>A0A4R9LM76_9LEPT</name>
<feature type="modified residue" description="4-aspartylphosphate" evidence="1">
    <location>
        <position position="59"/>
    </location>
</feature>
<dbReference type="AlphaFoldDB" id="A0A4R9LM76"/>
<keyword evidence="1" id="KW-0597">Phosphoprotein</keyword>
<dbReference type="SUPFAM" id="SSF52172">
    <property type="entry name" value="CheY-like"/>
    <property type="match status" value="1"/>
</dbReference>
<dbReference type="Proteomes" id="UP000298264">
    <property type="component" value="Unassembled WGS sequence"/>
</dbReference>
<dbReference type="PANTHER" id="PTHR44520">
    <property type="entry name" value="RESPONSE REGULATOR RCP1-RELATED"/>
    <property type="match status" value="1"/>
</dbReference>
<dbReference type="InterPro" id="IPR052893">
    <property type="entry name" value="TCS_response_regulator"/>
</dbReference>
<dbReference type="OrthoDB" id="9759232at2"/>